<dbReference type="AlphaFoldDB" id="A0A9D2LFN0"/>
<evidence type="ECO:0000313" key="2">
    <source>
        <dbReference type="Proteomes" id="UP000823823"/>
    </source>
</evidence>
<organism evidence="1 2">
    <name type="scientific">Candidatus Brachybacterium merdavium</name>
    <dbReference type="NCBI Taxonomy" id="2838513"/>
    <lineage>
        <taxon>Bacteria</taxon>
        <taxon>Bacillati</taxon>
        <taxon>Actinomycetota</taxon>
        <taxon>Actinomycetes</taxon>
        <taxon>Micrococcales</taxon>
        <taxon>Dermabacteraceae</taxon>
        <taxon>Brachybacterium</taxon>
    </lineage>
</organism>
<proteinExistence type="predicted"/>
<gene>
    <name evidence="1" type="ORF">H9786_14685</name>
</gene>
<name>A0A9D2LFN0_9MICO</name>
<evidence type="ECO:0000313" key="1">
    <source>
        <dbReference type="EMBL" id="HJB11743.1"/>
    </source>
</evidence>
<accession>A0A9D2LFN0</accession>
<dbReference type="Proteomes" id="UP000823823">
    <property type="component" value="Unassembled WGS sequence"/>
</dbReference>
<comment type="caution">
    <text evidence="1">The sequence shown here is derived from an EMBL/GenBank/DDBJ whole genome shotgun (WGS) entry which is preliminary data.</text>
</comment>
<protein>
    <submittedName>
        <fullName evidence="1">DUF559 domain-containing protein</fullName>
    </submittedName>
</protein>
<reference evidence="1" key="1">
    <citation type="journal article" date="2021" name="PeerJ">
        <title>Extensive microbial diversity within the chicken gut microbiome revealed by metagenomics and culture.</title>
        <authorList>
            <person name="Gilroy R."/>
            <person name="Ravi A."/>
            <person name="Getino M."/>
            <person name="Pursley I."/>
            <person name="Horton D.L."/>
            <person name="Alikhan N.F."/>
            <person name="Baker D."/>
            <person name="Gharbi K."/>
            <person name="Hall N."/>
            <person name="Watson M."/>
            <person name="Adriaenssens E.M."/>
            <person name="Foster-Nyarko E."/>
            <person name="Jarju S."/>
            <person name="Secka A."/>
            <person name="Antonio M."/>
            <person name="Oren A."/>
            <person name="Chaudhuri R.R."/>
            <person name="La Ragione R."/>
            <person name="Hildebrand F."/>
            <person name="Pallen M.J."/>
        </authorList>
    </citation>
    <scope>NUCLEOTIDE SEQUENCE</scope>
    <source>
        <strain evidence="1">ChiHjej13B12-24818</strain>
    </source>
</reference>
<sequence>MAPPLWSPNPRSLLSRAELTARGVHSRRLASEEFVEVIPGFMTPSTAPAELQLIARILQRKVIPGAVISHTTAAELLKVPLPSPLEHAQAEALHCTVPLAHRRRAGARVVVHTRTEPDPIRARGLELSSPIAMLCELSGMLDHDQLVACCDQLVSVATLIRPKPSLRGLRRQAEEARGIHGIKRVRVALGDARERVESPQETEMRLLLKRSGFGEPDINHEVRAPATGERFRLDLS</sequence>
<reference evidence="1" key="2">
    <citation type="submission" date="2021-04" db="EMBL/GenBank/DDBJ databases">
        <authorList>
            <person name="Gilroy R."/>
        </authorList>
    </citation>
    <scope>NUCLEOTIDE SEQUENCE</scope>
    <source>
        <strain evidence="1">ChiHjej13B12-24818</strain>
    </source>
</reference>
<dbReference type="EMBL" id="DWZH01000112">
    <property type="protein sequence ID" value="HJB11743.1"/>
    <property type="molecule type" value="Genomic_DNA"/>
</dbReference>